<protein>
    <submittedName>
        <fullName evidence="1">Uncharacterized protein</fullName>
    </submittedName>
</protein>
<dbReference type="GeneID" id="36321696"/>
<accession>A0A1X6NH17</accession>
<name>A0A1X6NH17_9APHY</name>
<proteinExistence type="predicted"/>
<dbReference type="AlphaFoldDB" id="A0A1X6NH17"/>
<dbReference type="RefSeq" id="XP_024344606.1">
    <property type="nucleotide sequence ID" value="XM_024476745.1"/>
</dbReference>
<evidence type="ECO:0000313" key="1">
    <source>
        <dbReference type="EMBL" id="OSX67812.1"/>
    </source>
</evidence>
<organism evidence="1 2">
    <name type="scientific">Postia placenta MAD-698-R-SB12</name>
    <dbReference type="NCBI Taxonomy" id="670580"/>
    <lineage>
        <taxon>Eukaryota</taxon>
        <taxon>Fungi</taxon>
        <taxon>Dikarya</taxon>
        <taxon>Basidiomycota</taxon>
        <taxon>Agaricomycotina</taxon>
        <taxon>Agaricomycetes</taxon>
        <taxon>Polyporales</taxon>
        <taxon>Adustoporiaceae</taxon>
        <taxon>Rhodonia</taxon>
    </lineage>
</organism>
<gene>
    <name evidence="1" type="ORF">POSPLADRAFT_1030719</name>
</gene>
<reference evidence="1 2" key="1">
    <citation type="submission" date="2017-04" db="EMBL/GenBank/DDBJ databases">
        <title>Genome Sequence of the Model Brown-Rot Fungus Postia placenta SB12.</title>
        <authorList>
            <consortium name="DOE Joint Genome Institute"/>
            <person name="Gaskell J."/>
            <person name="Kersten P."/>
            <person name="Larrondo L.F."/>
            <person name="Canessa P."/>
            <person name="Martinez D."/>
            <person name="Hibbett D."/>
            <person name="Schmoll M."/>
            <person name="Kubicek C.P."/>
            <person name="Martinez A.T."/>
            <person name="Yadav J."/>
            <person name="Master E."/>
            <person name="Magnuson J.K."/>
            <person name="James T."/>
            <person name="Yaver D."/>
            <person name="Berka R."/>
            <person name="Labutti K."/>
            <person name="Lipzen A."/>
            <person name="Aerts A."/>
            <person name="Barry K."/>
            <person name="Henrissat B."/>
            <person name="Blanchette R."/>
            <person name="Grigoriev I."/>
            <person name="Cullen D."/>
        </authorList>
    </citation>
    <scope>NUCLEOTIDE SEQUENCE [LARGE SCALE GENOMIC DNA]</scope>
    <source>
        <strain evidence="1 2">MAD-698-R-SB12</strain>
    </source>
</reference>
<keyword evidence="2" id="KW-1185">Reference proteome</keyword>
<sequence length="171" mass="19007">MYSRLISHWGLTRLVADVSSRRGPTGSKSTIARSPGGRSFRQAFLYSCADTTPDTSLTMKQFSNSIRADRAGFKTRFWDGGTIVRVAFFATARPRAALAEVGTVISPSLRGPAKISGFDRRRYDIAAVNPEIWSAQNQRSDATTNLKHYHGLFIPTRKGCKHLTNTRVQQK</sequence>
<evidence type="ECO:0000313" key="2">
    <source>
        <dbReference type="Proteomes" id="UP000194127"/>
    </source>
</evidence>
<dbReference type="Proteomes" id="UP000194127">
    <property type="component" value="Unassembled WGS sequence"/>
</dbReference>
<dbReference type="EMBL" id="KZ110591">
    <property type="protein sequence ID" value="OSX67812.1"/>
    <property type="molecule type" value="Genomic_DNA"/>
</dbReference>